<evidence type="ECO:0000256" key="3">
    <source>
        <dbReference type="ARBA" id="ARBA00022989"/>
    </source>
</evidence>
<dbReference type="InterPro" id="IPR009908">
    <property type="entry name" value="Methylamine_util_MauE"/>
</dbReference>
<dbReference type="PANTHER" id="PTHR36974:SF1">
    <property type="entry name" value="DOXX FAMILY MEMBRANE PROTEIN"/>
    <property type="match status" value="1"/>
</dbReference>
<sequence length="118" mass="13763">MNSPWHLYVMAFLYIIAGINHFRVPRLYQKIIPTYFPNPSLLNFLSGAIEIALGISLLFPPTTQYAAWGIILLLFAVFPTHIFMLTNPKASMGLPKWLLYLRLPLQFLLMYWAYTYTF</sequence>
<organism evidence="7 8">
    <name type="scientific">Flavobacterium polysaccharolyticum</name>
    <dbReference type="NCBI Taxonomy" id="3133148"/>
    <lineage>
        <taxon>Bacteria</taxon>
        <taxon>Pseudomonadati</taxon>
        <taxon>Bacteroidota</taxon>
        <taxon>Flavobacteriia</taxon>
        <taxon>Flavobacteriales</taxon>
        <taxon>Flavobacteriaceae</taxon>
        <taxon>Flavobacterium</taxon>
    </lineage>
</organism>
<keyword evidence="4 5" id="KW-0472">Membrane</keyword>
<dbReference type="PANTHER" id="PTHR36974">
    <property type="entry name" value="MEMBRANE PROTEIN-RELATED"/>
    <property type="match status" value="1"/>
</dbReference>
<reference evidence="7 8" key="1">
    <citation type="submission" date="2024-03" db="EMBL/GenBank/DDBJ databases">
        <title>Two novel species of the genus Flavobacterium exhibiting potentially degradation of complex polysaccharides.</title>
        <authorList>
            <person name="Lian X."/>
        </authorList>
    </citation>
    <scope>NUCLEOTIDE SEQUENCE [LARGE SCALE GENOMIC DNA]</scope>
    <source>
        <strain evidence="7 8">N6</strain>
    </source>
</reference>
<feature type="domain" description="Methylamine utilisation protein MauE" evidence="6">
    <location>
        <begin position="8"/>
        <end position="77"/>
    </location>
</feature>
<feature type="transmembrane region" description="Helical" evidence="5">
    <location>
        <begin position="65"/>
        <end position="85"/>
    </location>
</feature>
<evidence type="ECO:0000256" key="4">
    <source>
        <dbReference type="ARBA" id="ARBA00023136"/>
    </source>
</evidence>
<dbReference type="Pfam" id="PF07291">
    <property type="entry name" value="MauE"/>
    <property type="match status" value="1"/>
</dbReference>
<comment type="caution">
    <text evidence="7">The sequence shown here is derived from an EMBL/GenBank/DDBJ whole genome shotgun (WGS) entry which is preliminary data.</text>
</comment>
<evidence type="ECO:0000259" key="6">
    <source>
        <dbReference type="Pfam" id="PF07291"/>
    </source>
</evidence>
<evidence type="ECO:0000256" key="5">
    <source>
        <dbReference type="SAM" id="Phobius"/>
    </source>
</evidence>
<feature type="transmembrane region" description="Helical" evidence="5">
    <location>
        <begin position="6"/>
        <end position="28"/>
    </location>
</feature>
<feature type="transmembrane region" description="Helical" evidence="5">
    <location>
        <begin position="97"/>
        <end position="114"/>
    </location>
</feature>
<keyword evidence="8" id="KW-1185">Reference proteome</keyword>
<proteinExistence type="predicted"/>
<evidence type="ECO:0000313" key="7">
    <source>
        <dbReference type="EMBL" id="MEM0578706.1"/>
    </source>
</evidence>
<keyword evidence="3 5" id="KW-1133">Transmembrane helix</keyword>
<keyword evidence="2 5" id="KW-0812">Transmembrane</keyword>
<gene>
    <name evidence="7" type="ORF">WFZ86_19545</name>
</gene>
<evidence type="ECO:0000313" key="8">
    <source>
        <dbReference type="Proteomes" id="UP001468798"/>
    </source>
</evidence>
<evidence type="ECO:0000256" key="1">
    <source>
        <dbReference type="ARBA" id="ARBA00004141"/>
    </source>
</evidence>
<feature type="transmembrane region" description="Helical" evidence="5">
    <location>
        <begin position="40"/>
        <end position="59"/>
    </location>
</feature>
<protein>
    <submittedName>
        <fullName evidence="7">MauE/DoxX family redox-associated membrane protein</fullName>
    </submittedName>
</protein>
<dbReference type="Proteomes" id="UP001468798">
    <property type="component" value="Unassembled WGS sequence"/>
</dbReference>
<evidence type="ECO:0000256" key="2">
    <source>
        <dbReference type="ARBA" id="ARBA00022692"/>
    </source>
</evidence>
<dbReference type="RefSeq" id="WP_342693511.1">
    <property type="nucleotide sequence ID" value="NZ_JBCGDP010000035.1"/>
</dbReference>
<name>A0ABU9NWR8_9FLAO</name>
<accession>A0ABU9NWR8</accession>
<dbReference type="EMBL" id="JBCGDP010000035">
    <property type="protein sequence ID" value="MEM0578706.1"/>
    <property type="molecule type" value="Genomic_DNA"/>
</dbReference>
<comment type="subcellular location">
    <subcellularLocation>
        <location evidence="1">Membrane</location>
        <topology evidence="1">Multi-pass membrane protein</topology>
    </subcellularLocation>
</comment>